<dbReference type="InterPro" id="IPR058512">
    <property type="entry name" value="DUF8199"/>
</dbReference>
<evidence type="ECO:0000313" key="2">
    <source>
        <dbReference type="Proteomes" id="UP000622475"/>
    </source>
</evidence>
<comment type="caution">
    <text evidence="1">The sequence shown here is derived from an EMBL/GenBank/DDBJ whole genome shotgun (WGS) entry which is preliminary data.</text>
</comment>
<sequence length="125" mass="13802">MIKRISVLAILLLYFGTSTGFALNLHYCGKMLASVKINAPSKKCGPVKMKCCHDKSVEVKVKDAHKASAESSKNADPVVFDLPKFLYQNFIAPLKTFDQPAQPKRGPPDALCAVPVYIKNCTYRI</sequence>
<protein>
    <submittedName>
        <fullName evidence="1">Uncharacterized protein</fullName>
    </submittedName>
</protein>
<dbReference type="NCBIfam" id="NF047658">
    <property type="entry name" value="HYC_CC_PP"/>
    <property type="match status" value="1"/>
</dbReference>
<dbReference type="RefSeq" id="WP_194110512.1">
    <property type="nucleotide sequence ID" value="NZ_JADFFL010000002.1"/>
</dbReference>
<dbReference type="Proteomes" id="UP000622475">
    <property type="component" value="Unassembled WGS sequence"/>
</dbReference>
<gene>
    <name evidence="1" type="ORF">IRJ16_05430</name>
</gene>
<proteinExistence type="predicted"/>
<name>A0A929KTK1_9SPHI</name>
<accession>A0A929KTK1</accession>
<organism evidence="1 2">
    <name type="scientific">Mucilaginibacter myungsuensis</name>
    <dbReference type="NCBI Taxonomy" id="649104"/>
    <lineage>
        <taxon>Bacteria</taxon>
        <taxon>Pseudomonadati</taxon>
        <taxon>Bacteroidota</taxon>
        <taxon>Sphingobacteriia</taxon>
        <taxon>Sphingobacteriales</taxon>
        <taxon>Sphingobacteriaceae</taxon>
        <taxon>Mucilaginibacter</taxon>
    </lineage>
</organism>
<dbReference type="Pfam" id="PF26622">
    <property type="entry name" value="DUF8199"/>
    <property type="match status" value="1"/>
</dbReference>
<dbReference type="InterPro" id="IPR058060">
    <property type="entry name" value="HYC_CC_PP"/>
</dbReference>
<evidence type="ECO:0000313" key="1">
    <source>
        <dbReference type="EMBL" id="MBE9661316.1"/>
    </source>
</evidence>
<dbReference type="AlphaFoldDB" id="A0A929KTK1"/>
<reference evidence="1" key="1">
    <citation type="submission" date="2020-10" db="EMBL/GenBank/DDBJ databases">
        <title>Mucilaginibacter mali sp. nov., isolated from rhizosphere soil of apple orchard.</title>
        <authorList>
            <person name="Lee J.-S."/>
            <person name="Kim H.S."/>
            <person name="Kim J.-S."/>
        </authorList>
    </citation>
    <scope>NUCLEOTIDE SEQUENCE</scope>
    <source>
        <strain evidence="1">KCTC 22746</strain>
    </source>
</reference>
<dbReference type="EMBL" id="JADFFL010000002">
    <property type="protein sequence ID" value="MBE9661316.1"/>
    <property type="molecule type" value="Genomic_DNA"/>
</dbReference>
<keyword evidence="2" id="KW-1185">Reference proteome</keyword>